<feature type="region of interest" description="Disordered" evidence="1">
    <location>
        <begin position="669"/>
        <end position="702"/>
    </location>
</feature>
<feature type="compositionally biased region" description="Polar residues" evidence="1">
    <location>
        <begin position="978"/>
        <end position="987"/>
    </location>
</feature>
<evidence type="ECO:0000313" key="4">
    <source>
        <dbReference type="Proteomes" id="UP000736335"/>
    </source>
</evidence>
<dbReference type="SUPFAM" id="SSF46774">
    <property type="entry name" value="ARID-like"/>
    <property type="match status" value="1"/>
</dbReference>
<dbReference type="Gene3D" id="1.10.150.60">
    <property type="entry name" value="ARID DNA-binding domain"/>
    <property type="match status" value="1"/>
</dbReference>
<evidence type="ECO:0000259" key="2">
    <source>
        <dbReference type="PROSITE" id="PS51011"/>
    </source>
</evidence>
<feature type="compositionally biased region" description="Polar residues" evidence="1">
    <location>
        <begin position="894"/>
        <end position="911"/>
    </location>
</feature>
<feature type="compositionally biased region" description="Low complexity" evidence="1">
    <location>
        <begin position="874"/>
        <end position="887"/>
    </location>
</feature>
<feature type="compositionally biased region" description="Polar residues" evidence="1">
    <location>
        <begin position="941"/>
        <end position="954"/>
    </location>
</feature>
<feature type="region of interest" description="Disordered" evidence="1">
    <location>
        <begin position="19"/>
        <end position="47"/>
    </location>
</feature>
<comment type="caution">
    <text evidence="3">The sequence shown here is derived from an EMBL/GenBank/DDBJ whole genome shotgun (WGS) entry which is preliminary data.</text>
</comment>
<feature type="compositionally biased region" description="Polar residues" evidence="1">
    <location>
        <begin position="307"/>
        <end position="330"/>
    </location>
</feature>
<dbReference type="CDD" id="cd16100">
    <property type="entry name" value="ARID"/>
    <property type="match status" value="1"/>
</dbReference>
<keyword evidence="4" id="KW-1185">Reference proteome</keyword>
<gene>
    <name evidence="3" type="ORF">BJ322DRAFT_1035654</name>
</gene>
<feature type="compositionally biased region" description="Pro residues" evidence="1">
    <location>
        <begin position="293"/>
        <end position="303"/>
    </location>
</feature>
<dbReference type="Pfam" id="PF01388">
    <property type="entry name" value="ARID"/>
    <property type="match status" value="1"/>
</dbReference>
<feature type="region of interest" description="Disordered" evidence="1">
    <location>
        <begin position="1202"/>
        <end position="1235"/>
    </location>
</feature>
<feature type="compositionally biased region" description="Polar residues" evidence="1">
    <location>
        <begin position="183"/>
        <end position="192"/>
    </location>
</feature>
<reference evidence="3" key="2">
    <citation type="submission" date="2020-11" db="EMBL/GenBank/DDBJ databases">
        <authorList>
            <consortium name="DOE Joint Genome Institute"/>
            <person name="Kuo A."/>
            <person name="Miyauchi S."/>
            <person name="Kiss E."/>
            <person name="Drula E."/>
            <person name="Kohler A."/>
            <person name="Sanchez-Garcia M."/>
            <person name="Andreopoulos B."/>
            <person name="Barry K.W."/>
            <person name="Bonito G."/>
            <person name="Buee M."/>
            <person name="Carver A."/>
            <person name="Chen C."/>
            <person name="Cichocki N."/>
            <person name="Clum A."/>
            <person name="Culley D."/>
            <person name="Crous P.W."/>
            <person name="Fauchery L."/>
            <person name="Girlanda M."/>
            <person name="Hayes R."/>
            <person name="Keri Z."/>
            <person name="Labutti K."/>
            <person name="Lipzen A."/>
            <person name="Lombard V."/>
            <person name="Magnuson J."/>
            <person name="Maillard F."/>
            <person name="Morin E."/>
            <person name="Murat C."/>
            <person name="Nolan M."/>
            <person name="Ohm R."/>
            <person name="Pangilinan J."/>
            <person name="Pereira M."/>
            <person name="Perotto S."/>
            <person name="Peter M."/>
            <person name="Riley R."/>
            <person name="Sitrit Y."/>
            <person name="Stielow B."/>
            <person name="Szollosi G."/>
            <person name="Zifcakova L."/>
            <person name="Stursova M."/>
            <person name="Spatafora J.W."/>
            <person name="Tedersoo L."/>
            <person name="Vaario L.-M."/>
            <person name="Yamada A."/>
            <person name="Yan M."/>
            <person name="Wang P."/>
            <person name="Xu J."/>
            <person name="Bruns T."/>
            <person name="Baldrian P."/>
            <person name="Vilgalys R."/>
            <person name="Henrissat B."/>
            <person name="Grigoriev I.V."/>
            <person name="Hibbett D."/>
            <person name="Nagy L.G."/>
            <person name="Martin F.M."/>
        </authorList>
    </citation>
    <scope>NUCLEOTIDE SEQUENCE</scope>
    <source>
        <strain evidence="3">UH-Tt-Lm1</strain>
    </source>
</reference>
<dbReference type="OrthoDB" id="1938591at2759"/>
<accession>A0A9P6HMG4</accession>
<dbReference type="GO" id="GO:0003677">
    <property type="term" value="F:DNA binding"/>
    <property type="evidence" value="ECO:0007669"/>
    <property type="project" value="InterPro"/>
</dbReference>
<proteinExistence type="predicted"/>
<dbReference type="EMBL" id="WIUZ02000002">
    <property type="protein sequence ID" value="KAF9790332.1"/>
    <property type="molecule type" value="Genomic_DNA"/>
</dbReference>
<feature type="compositionally biased region" description="Low complexity" evidence="1">
    <location>
        <begin position="21"/>
        <end position="35"/>
    </location>
</feature>
<dbReference type="InterPro" id="IPR036431">
    <property type="entry name" value="ARID_dom_sf"/>
</dbReference>
<evidence type="ECO:0000256" key="1">
    <source>
        <dbReference type="SAM" id="MobiDB-lite"/>
    </source>
</evidence>
<feature type="compositionally biased region" description="Basic residues" evidence="1">
    <location>
        <begin position="1002"/>
        <end position="1016"/>
    </location>
</feature>
<feature type="compositionally biased region" description="Low complexity" evidence="1">
    <location>
        <begin position="521"/>
        <end position="539"/>
    </location>
</feature>
<feature type="compositionally biased region" description="Low complexity" evidence="1">
    <location>
        <begin position="355"/>
        <end position="372"/>
    </location>
</feature>
<feature type="compositionally biased region" description="Polar residues" evidence="1">
    <location>
        <begin position="1208"/>
        <end position="1217"/>
    </location>
</feature>
<name>A0A9P6HMG4_9AGAM</name>
<feature type="domain" description="ARID" evidence="2">
    <location>
        <begin position="391"/>
        <end position="488"/>
    </location>
</feature>
<sequence length="1287" mass="139510">MADPLSQFSMLGSGFNSQLVQNPNAAGAPQQQQPPDSIQPIGGLTNPEHSRMWMQLQLQQQINQQQQRTTSSGDIIGSQMIGQQQLQRSPFSAGPGPSMQHISQFQNNGAINQMTAPQLQAALQQNRSTPAMLAGLQPNQARQLELMAQHRPSHNNSVNGLVASRLNPSQPAQQGFPQGMIGGTQNPGQQSQVNPATVTQMYNGTMAQDTKRVALQELRDRALHLHSNIKLIEQRQATLASQRSMMAEEVFLQNMAIAEQDIARKRAVLTKWNMMLSANGMHPIGQGIGQMNPPGPPPQPGVIPPQNTQGQQSWIPGTQQNSTLGFSGQSSPPPGVQQAMGGHMNIQQHNFPQVPQQNPGNPSTPSQPPNQNAILAPPSTLQSLAGASVPPLDRARFLGSYRHFCTTKKLTINEAALNIGNERVDLHALHEEVLKLRATDRRMAPNFWHIIGSKLGFSFGEEQASSDVAIQVATIYKQFLHYFDTIYVASFLQESQKRNGMNPQQGQPQSQNPAMPPQPSPSNGQNPAMISQQQQQQQQRNPAGPQHPLQQATQGPVMGFPGNSPHQFAQLIPYAYMTAAELRMRGVPEQVIALVEDKRQYLQNYIDHHQVKRKQSIGGAAGAINNPPGLGMGLSGLPGTQSQQIQLQPQMVHNATQQMNPNLRPGVPSGMQGPTSKSNEGNGIGVNNGSVNDGIQRPQIPQSHQVPTQNSLANAIHINALRGRPSQEQINNAAMFVQRTKKEYMTRSIAAMRFTIVPEEQRQEYSTVFDNLWRFVIEVDPKMTMYAVLLPEDLVRRLIAMVLTCQQQRSLLSSNPPRYLLELTALKRMTGQVQECILLFNRAFAAMNGGTLPQHHPPQHHLQTQPQPQPPQYPTHQLPQQLSQTTPQPLPQPSNSAAQQQITPPSESSPRAQVIPPNLHPRVPSLGGGPSPGSAKPHTPPSTVNKTPSMQHATPSRVVNRPTPASSENTPAMPASSPPQSVLTPAMTTVADAASPTTTKSPKSKPRPKATKRKPSAKGSAQEAGSLPSPAPEQPMVISTPAPPTPVASVQTPGSDGSAKRRREDDEPPQTQNAPSPKRVKTEWETRVNEAALKRAEEVESVKTDEEASKLLEEVVGLITQANTVDGQASMASDISDTLDQILKSYTAGSDLPSVGDLSDTSHIDHRLNHTSASSNDALAISDEFGDFFDFSSYDTFSKATTPDLVPASSTNTSPESASDGPAHTPLAVDTGFGDDSLSGGSDIRKLGFWTEIDGGEGGLYQQDNWKWDGQMPTMDPAWAISTTTTL</sequence>
<evidence type="ECO:0000313" key="3">
    <source>
        <dbReference type="EMBL" id="KAF9790332.1"/>
    </source>
</evidence>
<reference evidence="3" key="1">
    <citation type="journal article" date="2020" name="Nat. Commun.">
        <title>Large-scale genome sequencing of mycorrhizal fungi provides insights into the early evolution of symbiotic traits.</title>
        <authorList>
            <person name="Miyauchi S."/>
            <person name="Kiss E."/>
            <person name="Kuo A."/>
            <person name="Drula E."/>
            <person name="Kohler A."/>
            <person name="Sanchez-Garcia M."/>
            <person name="Morin E."/>
            <person name="Andreopoulos B."/>
            <person name="Barry K.W."/>
            <person name="Bonito G."/>
            <person name="Buee M."/>
            <person name="Carver A."/>
            <person name="Chen C."/>
            <person name="Cichocki N."/>
            <person name="Clum A."/>
            <person name="Culley D."/>
            <person name="Crous P.W."/>
            <person name="Fauchery L."/>
            <person name="Girlanda M."/>
            <person name="Hayes R.D."/>
            <person name="Keri Z."/>
            <person name="LaButti K."/>
            <person name="Lipzen A."/>
            <person name="Lombard V."/>
            <person name="Magnuson J."/>
            <person name="Maillard F."/>
            <person name="Murat C."/>
            <person name="Nolan M."/>
            <person name="Ohm R.A."/>
            <person name="Pangilinan J."/>
            <person name="Pereira M.F."/>
            <person name="Perotto S."/>
            <person name="Peter M."/>
            <person name="Pfister S."/>
            <person name="Riley R."/>
            <person name="Sitrit Y."/>
            <person name="Stielow J.B."/>
            <person name="Szollosi G."/>
            <person name="Zifcakova L."/>
            <person name="Stursova M."/>
            <person name="Spatafora J.W."/>
            <person name="Tedersoo L."/>
            <person name="Vaario L.M."/>
            <person name="Yamada A."/>
            <person name="Yan M."/>
            <person name="Wang P."/>
            <person name="Xu J."/>
            <person name="Bruns T."/>
            <person name="Baldrian P."/>
            <person name="Vilgalys R."/>
            <person name="Dunand C."/>
            <person name="Henrissat B."/>
            <person name="Grigoriev I.V."/>
            <person name="Hibbett D."/>
            <person name="Nagy L.G."/>
            <person name="Martin F.M."/>
        </authorList>
    </citation>
    <scope>NUCLEOTIDE SEQUENCE</scope>
    <source>
        <strain evidence="3">UH-Tt-Lm1</strain>
    </source>
</reference>
<organism evidence="3 4">
    <name type="scientific">Thelephora terrestris</name>
    <dbReference type="NCBI Taxonomy" id="56493"/>
    <lineage>
        <taxon>Eukaryota</taxon>
        <taxon>Fungi</taxon>
        <taxon>Dikarya</taxon>
        <taxon>Basidiomycota</taxon>
        <taxon>Agaricomycotina</taxon>
        <taxon>Agaricomycetes</taxon>
        <taxon>Thelephorales</taxon>
        <taxon>Thelephoraceae</taxon>
        <taxon>Thelephora</taxon>
    </lineage>
</organism>
<feature type="compositionally biased region" description="Low complexity" evidence="1">
    <location>
        <begin position="499"/>
        <end position="513"/>
    </location>
</feature>
<feature type="compositionally biased region" description="Low complexity" evidence="1">
    <location>
        <begin position="678"/>
        <end position="695"/>
    </location>
</feature>
<feature type="region of interest" description="Disordered" evidence="1">
    <location>
        <begin position="288"/>
        <end position="376"/>
    </location>
</feature>
<feature type="region of interest" description="Disordered" evidence="1">
    <location>
        <begin position="497"/>
        <end position="564"/>
    </location>
</feature>
<protein>
    <recommendedName>
        <fullName evidence="2">ARID domain-containing protein</fullName>
    </recommendedName>
</protein>
<dbReference type="InterPro" id="IPR001606">
    <property type="entry name" value="ARID_dom"/>
</dbReference>
<feature type="compositionally biased region" description="Polar residues" evidence="1">
    <location>
        <begin position="345"/>
        <end position="354"/>
    </location>
</feature>
<dbReference type="PROSITE" id="PS51011">
    <property type="entry name" value="ARID"/>
    <property type="match status" value="1"/>
</dbReference>
<dbReference type="Proteomes" id="UP000736335">
    <property type="component" value="Unassembled WGS sequence"/>
</dbReference>
<feature type="region of interest" description="Disordered" evidence="1">
    <location>
        <begin position="850"/>
        <end position="1085"/>
    </location>
</feature>
<feature type="region of interest" description="Disordered" evidence="1">
    <location>
        <begin position="170"/>
        <end position="192"/>
    </location>
</feature>